<feature type="coiled-coil region" evidence="2">
    <location>
        <begin position="461"/>
        <end position="583"/>
    </location>
</feature>
<proteinExistence type="predicted"/>
<feature type="coiled-coil region" evidence="2">
    <location>
        <begin position="614"/>
        <end position="641"/>
    </location>
</feature>
<dbReference type="InterPro" id="IPR050719">
    <property type="entry name" value="Cortactin-Actin_Reg"/>
</dbReference>
<keyword evidence="1 2" id="KW-0175">Coiled coil</keyword>
<feature type="coiled-coil region" evidence="2">
    <location>
        <begin position="198"/>
        <end position="225"/>
    </location>
</feature>
<name>A0AB13AB69_DANRE</name>
<evidence type="ECO:0000313" key="6">
    <source>
        <dbReference type="RefSeq" id="NP_001410114.1"/>
    </source>
</evidence>
<feature type="compositionally biased region" description="Polar residues" evidence="3">
    <location>
        <begin position="8"/>
        <end position="22"/>
    </location>
</feature>
<feature type="compositionally biased region" description="Basic and acidic residues" evidence="3">
    <location>
        <begin position="23"/>
        <end position="51"/>
    </location>
</feature>
<reference evidence="6" key="2">
    <citation type="submission" date="2025-08" db="UniProtKB">
        <authorList>
            <consortium name="RefSeq"/>
        </authorList>
    </citation>
    <scope>IDENTIFICATION</scope>
    <source>
        <strain evidence="6">Tuebingen</strain>
    </source>
</reference>
<accession>A0AB13AB69</accession>
<dbReference type="Pfam" id="PF09727">
    <property type="entry name" value="CortBP2"/>
    <property type="match status" value="1"/>
</dbReference>
<feature type="domain" description="Cortactin-binding protein-2 N-terminal" evidence="4">
    <location>
        <begin position="73"/>
        <end position="256"/>
    </location>
</feature>
<sequence length="1160" mass="132416">MRSKDSTVDSTINEALVVTQTSHDAKEEEQEKILESKKSVKHVDEVEKPGPADDDDEEDKSAQNGDQMFGLRDLSKDNLLKLLGVMEGEIQAQEDVIHLLRSVLLSRPEELESRYGTLGPIKPLQALQRDRTLSNYHTQHTTSVYDQPMAELDRLRDKQKDSYRRMLEQLLLAEKSHRRTVHELDTEKRKHVDYMNKSDDFTNLLEQERERLKRLLKQEKAYQMRKEKEFSKRMQRISGELVKLKSFALMMVDERELHLEKIDKQSLKIQDLLTKLQEKEKKLSEEERKAKEDNQKILNLEVELELRTSKFAKEQEEMSGKMSTSQSQHQHKQMELLHKLKELEETNEALQKSAEELQALRDKIRKGECGNSNLMAELETLRKRVQEMEGKDEEITRTENKCSELKKRLQAEETHNEDLRLEVEKLQQRMVQLEKLEMAFNVGRTECAQLQTALDKEKSLTKDLTDELVSIKIRMKELESTELKLEKDELDLKEDLLKLKSVTVIMVNEHKNMADRIRSEEKKKDELNKLYKAEQDKVTEVTERLIEESKKRLKLKSEMELKIAALVKERDEIKLQHTKAEEKCQDLSSMHSSTNEERQSVQKVKELQNVLNIHESSENKVTELTVEIEHLKNRLQQLEAIEGDLIQPEYDLLTTDREKARFLSKQVQEIRSQIALNKSIEQGEIGSQEVELRHKLKLEEAKTRDLQAEVQALKEKIHELMNKEDELSQLQVDYSVLQQRFLEEEDKKKSISTEILNLTKELEVSKRYSRTMRPSVKGSRMLDVPMTSTGVQTDSVENRTSDSDTPAAFIKKSVQEENRIMSSLQQRTLRKPAQRPTVRELYPPTVSDITVKKSWIPWMRKKDSSTSEVSSDTSAPSEVNMSLNQVIPDIQNKEETLQICIDPSEDSTKEASVKPTQEFQTTAIPTIERIKENPKNPERVRSPLTFAAISRAKSAEITRSPSTDRPLSSVSVASNSSSQESVDMITGRAVFKETPEKRMVPTPIKKSNANVVTTEDSKIHIHLGSQFKKIIDHGSVVMVKSISGSSEGKDVPTGTVLRSPHNVTPSKSITSKVMSSIAITQVTKAPARPTLSVQPVLDVPSARSGFSRIPMSRGMKTGKAVLGALGLTTGAKSETNAEAIHTDLKKSAVSNGALQAGGKG</sequence>
<keyword evidence="5" id="KW-1185">Reference proteome</keyword>
<evidence type="ECO:0000256" key="3">
    <source>
        <dbReference type="SAM" id="MobiDB-lite"/>
    </source>
</evidence>
<dbReference type="PANTHER" id="PTHR23166">
    <property type="entry name" value="FILAMIN/GPBP-INTERACTING PROTEIN"/>
    <property type="match status" value="1"/>
</dbReference>
<evidence type="ECO:0000313" key="5">
    <source>
        <dbReference type="Proteomes" id="UP000000437"/>
    </source>
</evidence>
<feature type="compositionally biased region" description="Low complexity" evidence="3">
    <location>
        <begin position="968"/>
        <end position="981"/>
    </location>
</feature>
<dbReference type="KEGG" id="dre:571659"/>
<dbReference type="RefSeq" id="NP_001410114.1">
    <property type="nucleotide sequence ID" value="NM_001423185.1"/>
</dbReference>
<dbReference type="CTD" id="571659"/>
<evidence type="ECO:0000256" key="1">
    <source>
        <dbReference type="ARBA" id="ARBA00023054"/>
    </source>
</evidence>
<dbReference type="GeneID" id="571659"/>
<dbReference type="SMR" id="A0AB13AB69"/>
<feature type="region of interest" description="Disordered" evidence="3">
    <location>
        <begin position="1"/>
        <end position="70"/>
    </location>
</feature>
<evidence type="ECO:0000259" key="4">
    <source>
        <dbReference type="Pfam" id="PF09727"/>
    </source>
</evidence>
<protein>
    <submittedName>
        <fullName evidence="6">Filamin A interacting protein 1a</fullName>
    </submittedName>
</protein>
<dbReference type="InterPro" id="IPR019131">
    <property type="entry name" value="Cortactin-binding_p2_N"/>
</dbReference>
<organism evidence="5 6">
    <name type="scientific">Danio rerio</name>
    <name type="common">Zebrafish</name>
    <name type="synonym">Brachydanio rerio</name>
    <dbReference type="NCBI Taxonomy" id="7955"/>
    <lineage>
        <taxon>Eukaryota</taxon>
        <taxon>Metazoa</taxon>
        <taxon>Chordata</taxon>
        <taxon>Craniata</taxon>
        <taxon>Vertebrata</taxon>
        <taxon>Euteleostomi</taxon>
        <taxon>Actinopterygii</taxon>
        <taxon>Neopterygii</taxon>
        <taxon>Teleostei</taxon>
        <taxon>Ostariophysi</taxon>
        <taxon>Cypriniformes</taxon>
        <taxon>Danionidae</taxon>
        <taxon>Danioninae</taxon>
        <taxon>Danio</taxon>
    </lineage>
</organism>
<dbReference type="Proteomes" id="UP000000437">
    <property type="component" value="Chromosome 17"/>
</dbReference>
<reference evidence="6" key="1">
    <citation type="journal article" date="2016" name="BMC Genomics">
        <title>Gene evolution and gene expression after whole genome duplication in fish: the PhyloFish database.</title>
        <authorList>
            <person name="Pasquier J."/>
            <person name="Cabau C."/>
            <person name="Nguyen T."/>
            <person name="Jouanno E."/>
            <person name="Severac D."/>
            <person name="Braasch I."/>
            <person name="Journot L."/>
            <person name="Pontarotti P."/>
            <person name="Klopp C."/>
            <person name="Postlethwait J.H."/>
            <person name="Guiguen Y."/>
            <person name="Bobe J."/>
        </authorList>
    </citation>
    <scope>NUCLEOTIDE SEQUENCE</scope>
    <source>
        <strain evidence="6">Tuebingen</strain>
    </source>
</reference>
<gene>
    <name evidence="6" type="primary">filip1a</name>
    <name evidence="6" type="synonym">filip1</name>
    <name evidence="6" type="synonym">wu:fc73c09</name>
</gene>
<feature type="region of interest" description="Disordered" evidence="3">
    <location>
        <begin position="955"/>
        <end position="981"/>
    </location>
</feature>
<feature type="coiled-coil region" evidence="2">
    <location>
        <begin position="333"/>
        <end position="436"/>
    </location>
</feature>
<dbReference type="PANTHER" id="PTHR23166:SF3">
    <property type="entry name" value="FILAMIN-A-INTERACTING PROTEIN 1"/>
    <property type="match status" value="1"/>
</dbReference>
<feature type="compositionally biased region" description="Polar residues" evidence="3">
    <location>
        <begin position="957"/>
        <end position="966"/>
    </location>
</feature>
<evidence type="ECO:0000256" key="2">
    <source>
        <dbReference type="SAM" id="Coils"/>
    </source>
</evidence>
<feature type="coiled-coil region" evidence="2">
    <location>
        <begin position="696"/>
        <end position="740"/>
    </location>
</feature>
<feature type="coiled-coil region" evidence="2">
    <location>
        <begin position="259"/>
        <end position="303"/>
    </location>
</feature>
<dbReference type="AlphaFoldDB" id="A0AB13AB69"/>